<reference evidence="2" key="1">
    <citation type="submission" date="2020-11" db="EMBL/GenBank/DDBJ databases">
        <authorList>
            <person name="Tran Van P."/>
        </authorList>
    </citation>
    <scope>NUCLEOTIDE SEQUENCE</scope>
</reference>
<protein>
    <submittedName>
        <fullName evidence="2">Uncharacterized protein</fullName>
    </submittedName>
</protein>
<dbReference type="AlphaFoldDB" id="A0A7R9D3I3"/>
<dbReference type="EMBL" id="OD003149">
    <property type="protein sequence ID" value="CAD7407159.1"/>
    <property type="molecule type" value="Genomic_DNA"/>
</dbReference>
<sequence>MDFLRREDEQEEWICLAVSSFDISGEEEVLKDMGSQRSYILKAVVGQTGYTSIGEERIQHTLFGGKQSGTKYEPVKSLNLFVDAKDFLHMKTRISEWKAVSDFRYTALLPPDHPVITRLIHETHVKANHEHGKPHNVRTEPSASNQVGLSCRRAQAEGGLLYK</sequence>
<accession>A0A7R9D3I3</accession>
<organism evidence="2">
    <name type="scientific">Timema poppense</name>
    <name type="common">Walking stick</name>
    <dbReference type="NCBI Taxonomy" id="170557"/>
    <lineage>
        <taxon>Eukaryota</taxon>
        <taxon>Metazoa</taxon>
        <taxon>Ecdysozoa</taxon>
        <taxon>Arthropoda</taxon>
        <taxon>Hexapoda</taxon>
        <taxon>Insecta</taxon>
        <taxon>Pterygota</taxon>
        <taxon>Neoptera</taxon>
        <taxon>Polyneoptera</taxon>
        <taxon>Phasmatodea</taxon>
        <taxon>Timematodea</taxon>
        <taxon>Timematoidea</taxon>
        <taxon>Timematidae</taxon>
        <taxon>Timema</taxon>
    </lineage>
</organism>
<feature type="region of interest" description="Disordered" evidence="1">
    <location>
        <begin position="128"/>
        <end position="148"/>
    </location>
</feature>
<feature type="compositionally biased region" description="Polar residues" evidence="1">
    <location>
        <begin position="139"/>
        <end position="148"/>
    </location>
</feature>
<evidence type="ECO:0000256" key="1">
    <source>
        <dbReference type="SAM" id="MobiDB-lite"/>
    </source>
</evidence>
<evidence type="ECO:0000313" key="2">
    <source>
        <dbReference type="EMBL" id="CAD7407159.1"/>
    </source>
</evidence>
<name>A0A7R9D3I3_TIMPO</name>
<proteinExistence type="predicted"/>
<gene>
    <name evidence="2" type="ORF">TPSB3V08_LOCUS5743</name>
</gene>